<dbReference type="HOGENOM" id="CLU_2637229_0_0_6"/>
<dbReference type="PATRIC" id="fig|406818.4.peg.488"/>
<organism evidence="1 2">
    <name type="scientific">Xenorhabdus bovienii (strain SS-2004)</name>
    <name type="common">Xenorhabdus nematophila subsp. bovienii</name>
    <dbReference type="NCBI Taxonomy" id="406818"/>
    <lineage>
        <taxon>Bacteria</taxon>
        <taxon>Pseudomonadati</taxon>
        <taxon>Pseudomonadota</taxon>
        <taxon>Gammaproteobacteria</taxon>
        <taxon>Enterobacterales</taxon>
        <taxon>Morganellaceae</taxon>
        <taxon>Xenorhabdus</taxon>
    </lineage>
</organism>
<protein>
    <submittedName>
        <fullName evidence="1">Uncharacterized protein</fullName>
    </submittedName>
</protein>
<dbReference type="KEGG" id="xbo:XBJ1_0533"/>
<dbReference type="EMBL" id="FN667741">
    <property type="protein sequence ID" value="CBJ79677.1"/>
    <property type="molecule type" value="Genomic_DNA"/>
</dbReference>
<name>D3UZ95_XENBS</name>
<evidence type="ECO:0000313" key="2">
    <source>
        <dbReference type="Proteomes" id="UP000002045"/>
    </source>
</evidence>
<dbReference type="Proteomes" id="UP000002045">
    <property type="component" value="Chromosome"/>
</dbReference>
<gene>
    <name evidence="1" type="ordered locus">XBJ1_0533</name>
</gene>
<evidence type="ECO:0000313" key="1">
    <source>
        <dbReference type="EMBL" id="CBJ79677.1"/>
    </source>
</evidence>
<dbReference type="RefSeq" id="WP_012987133.1">
    <property type="nucleotide sequence ID" value="NC_013892.1"/>
</dbReference>
<sequence length="77" mass="8855">MVKTISQKVARESLGFPEFFEGGVYVTKNGVSELFVQTANERDAELQERVLERQVHALLKLINTEALYRHQILHSLQ</sequence>
<reference evidence="1" key="1">
    <citation type="journal article" date="2011" name="PLoS ONE">
        <title>The entomopathogenic bacterial endosymbionts xenorhabdus and photorhabdus: convergent lifestyles from divergent genomes.</title>
        <authorList>
            <person name="Chaston J.M."/>
            <person name="Suen G."/>
            <person name="Tucker S.L."/>
            <person name="Andersen A.W."/>
            <person name="Bhasin A."/>
            <person name="Bode E."/>
            <person name="Bode H.B."/>
            <person name="Brachmann A.O."/>
            <person name="Cowles C.E."/>
            <person name="Cowles K.N."/>
            <person name="Darby C."/>
            <person name="de Leon L."/>
            <person name="Drace K."/>
            <person name="Du Z."/>
            <person name="Givaudan A."/>
            <person name="Herbert Tran E.E."/>
            <person name="Jewell K.A."/>
            <person name="Knack J.J."/>
            <person name="Krasomil-Osterfeld K.C."/>
            <person name="Kukor R."/>
            <person name="Lanois A."/>
            <person name="Latreille P."/>
            <person name="Leimgruber N.K."/>
            <person name="Lipke C.M."/>
            <person name="Liu R."/>
            <person name="Lu X."/>
            <person name="Martens E.C."/>
            <person name="Marri P.R."/>
            <person name="Medigue C."/>
            <person name="Menard M.L."/>
            <person name="Miller N.M."/>
            <person name="Morales-Soto N."/>
            <person name="Norton S."/>
            <person name="Ogier J.C."/>
            <person name="Orchard S.S."/>
            <person name="Park D."/>
            <person name="Park Y."/>
            <person name="Qurollo B.A."/>
            <person name="Sugar D.R."/>
            <person name="Richards G.R."/>
            <person name="Rouy Z."/>
            <person name="Slominski B."/>
            <person name="Slominski K."/>
            <person name="Snyder H."/>
            <person name="Tjaden B.C."/>
            <person name="van der Hoeven R."/>
            <person name="Welch R.D."/>
            <person name="Wheeler C."/>
            <person name="Xiang B."/>
            <person name="Barbazuk B."/>
            <person name="Gaudriault S."/>
            <person name="Goodner B."/>
            <person name="Slater S.C."/>
            <person name="Forst S."/>
            <person name="Goldman B.S."/>
            <person name="Goodrich-Blair H."/>
        </authorList>
    </citation>
    <scope>NUCLEOTIDE SEQUENCE [LARGE SCALE GENOMIC DNA]</scope>
    <source>
        <strain evidence="1">SS-2004</strain>
    </source>
</reference>
<dbReference type="eggNOG" id="ENOG50331CY">
    <property type="taxonomic scope" value="Bacteria"/>
</dbReference>
<dbReference type="AlphaFoldDB" id="D3UZ95"/>
<dbReference type="STRING" id="406818.XBJ1_0533"/>
<proteinExistence type="predicted"/>
<accession>D3UZ95</accession>